<reference evidence="1 2" key="1">
    <citation type="submission" date="2023-07" db="EMBL/GenBank/DDBJ databases">
        <title>Functional and genomic diversity of the sorghum phyllosphere microbiome.</title>
        <authorList>
            <person name="Shade A."/>
        </authorList>
    </citation>
    <scope>NUCLEOTIDE SEQUENCE [LARGE SCALE GENOMIC DNA]</scope>
    <source>
        <strain evidence="1 2">SORGH_AS_1126</strain>
    </source>
</reference>
<comment type="caution">
    <text evidence="1">The sequence shown here is derived from an EMBL/GenBank/DDBJ whole genome shotgun (WGS) entry which is preliminary data.</text>
</comment>
<sequence>MSMYAIFDSADRNRRIGTVMKFVGNPPARRWVAFAAGERKEGFRTLRKAGAWLREEDASRSQRAPEGE</sequence>
<evidence type="ECO:0000313" key="1">
    <source>
        <dbReference type="EMBL" id="MDQ1185973.1"/>
    </source>
</evidence>
<dbReference type="EMBL" id="JAUTBL010000002">
    <property type="protein sequence ID" value="MDQ1185973.1"/>
    <property type="molecule type" value="Genomic_DNA"/>
</dbReference>
<protein>
    <submittedName>
        <fullName evidence="1">Uncharacterized protein</fullName>
    </submittedName>
</protein>
<keyword evidence="2" id="KW-1185">Reference proteome</keyword>
<evidence type="ECO:0000313" key="2">
    <source>
        <dbReference type="Proteomes" id="UP001224781"/>
    </source>
</evidence>
<dbReference type="Proteomes" id="UP001224781">
    <property type="component" value="Unassembled WGS sequence"/>
</dbReference>
<name>A0ABU0UMF1_9HYPH</name>
<proteinExistence type="predicted"/>
<organism evidence="1 2">
    <name type="scientific">Agrobacterium larrymoorei</name>
    <dbReference type="NCBI Taxonomy" id="160699"/>
    <lineage>
        <taxon>Bacteria</taxon>
        <taxon>Pseudomonadati</taxon>
        <taxon>Pseudomonadota</taxon>
        <taxon>Alphaproteobacteria</taxon>
        <taxon>Hyphomicrobiales</taxon>
        <taxon>Rhizobiaceae</taxon>
        <taxon>Rhizobium/Agrobacterium group</taxon>
        <taxon>Agrobacterium</taxon>
    </lineage>
</organism>
<accession>A0ABU0UMF1</accession>
<gene>
    <name evidence="1" type="ORF">QE408_003116</name>
</gene>